<dbReference type="InterPro" id="IPR001270">
    <property type="entry name" value="ClpA/B"/>
</dbReference>
<feature type="domain" description="AAA+ ATPase" evidence="1">
    <location>
        <begin position="120"/>
        <end position="299"/>
    </location>
</feature>
<protein>
    <recommendedName>
        <fullName evidence="1">AAA+ ATPase domain-containing protein</fullName>
    </recommendedName>
</protein>
<evidence type="ECO:0000313" key="3">
    <source>
        <dbReference type="Proteomes" id="UP000186607"/>
    </source>
</evidence>
<organism evidence="2 3">
    <name type="scientific">Deinococcus marmoris</name>
    <dbReference type="NCBI Taxonomy" id="249408"/>
    <lineage>
        <taxon>Bacteria</taxon>
        <taxon>Thermotogati</taxon>
        <taxon>Deinococcota</taxon>
        <taxon>Deinococci</taxon>
        <taxon>Deinococcales</taxon>
        <taxon>Deinococcaceae</taxon>
        <taxon>Deinococcus</taxon>
    </lineage>
</organism>
<dbReference type="PRINTS" id="PR00300">
    <property type="entry name" value="CLPPROTEASEA"/>
</dbReference>
<dbReference type="Pfam" id="PF07728">
    <property type="entry name" value="AAA_5"/>
    <property type="match status" value="1"/>
</dbReference>
<gene>
    <name evidence="2" type="ORF">BOO71_0006529</name>
</gene>
<dbReference type="SMART" id="SM00382">
    <property type="entry name" value="AAA"/>
    <property type="match status" value="1"/>
</dbReference>
<evidence type="ECO:0000259" key="1">
    <source>
        <dbReference type="SMART" id="SM00382"/>
    </source>
</evidence>
<reference evidence="2 3" key="1">
    <citation type="submission" date="2017-01" db="EMBL/GenBank/DDBJ databases">
        <title>Genome Analysis of Deinococcus marmoris KOPRI26562.</title>
        <authorList>
            <person name="Kim J.H."/>
            <person name="Oh H.-M."/>
        </authorList>
    </citation>
    <scope>NUCLEOTIDE SEQUENCE [LARGE SCALE GENOMIC DNA]</scope>
    <source>
        <strain evidence="2 3">KOPRI26562</strain>
    </source>
</reference>
<comment type="caution">
    <text evidence="2">The sequence shown here is derived from an EMBL/GenBank/DDBJ whole genome shotgun (WGS) entry which is preliminary data.</text>
</comment>
<name>A0A1U7NZ63_9DEIO</name>
<dbReference type="EMBL" id="MSTI01000073">
    <property type="protein sequence ID" value="OLV18207.1"/>
    <property type="molecule type" value="Genomic_DNA"/>
</dbReference>
<dbReference type="InterPro" id="IPR011704">
    <property type="entry name" value="ATPase_dyneun-rel_AAA"/>
</dbReference>
<proteinExistence type="predicted"/>
<sequence>MRPYVLLIAEAALLGTHHELRTRWAALLTALEDGGASWPVPEAALARLSNRDVIKNAMYAVVDTLYFLLKTQGLPRADSGRLPTDSAEYPHTPLLYGQAAQTVGAADLGDEARLMRRAAYGVRALLIGPTGCGKTELGKRVALALGARLCKVSGRPGLEDRDMIGGVAPTPSGPRWLDGPLARALRSAQNGERTVLLIDELMRLDPYHRNLLVGALDELSAAEVRAVLGRDVPDGRYYTLDLPGANAGTGGGNEVLCAPVSLLSVVCTTNMGGRYVQAGHLDPALLRRFELTLFVSPLTGAQIMPAYERVAGPQAAWVAYALEVTSRGMTAEQGQSLAEPINTGVTLNYLAEVAALIAAGMNVTGALRAALDVTVVPFCCEIGEDGLPDTAARQSLSVTLERLLRDQALRAA</sequence>
<keyword evidence="3" id="KW-1185">Reference proteome</keyword>
<dbReference type="Gene3D" id="3.40.50.300">
    <property type="entry name" value="P-loop containing nucleotide triphosphate hydrolases"/>
    <property type="match status" value="1"/>
</dbReference>
<dbReference type="InterPro" id="IPR027417">
    <property type="entry name" value="P-loop_NTPase"/>
</dbReference>
<dbReference type="SUPFAM" id="SSF52540">
    <property type="entry name" value="P-loop containing nucleoside triphosphate hydrolases"/>
    <property type="match status" value="1"/>
</dbReference>
<dbReference type="STRING" id="249408.BOO71_0006529"/>
<dbReference type="Proteomes" id="UP000186607">
    <property type="component" value="Unassembled WGS sequence"/>
</dbReference>
<dbReference type="GO" id="GO:0005524">
    <property type="term" value="F:ATP binding"/>
    <property type="evidence" value="ECO:0007669"/>
    <property type="project" value="InterPro"/>
</dbReference>
<dbReference type="GO" id="GO:0016887">
    <property type="term" value="F:ATP hydrolysis activity"/>
    <property type="evidence" value="ECO:0007669"/>
    <property type="project" value="InterPro"/>
</dbReference>
<dbReference type="AlphaFoldDB" id="A0A1U7NZ63"/>
<accession>A0A1U7NZ63</accession>
<dbReference type="InterPro" id="IPR003593">
    <property type="entry name" value="AAA+_ATPase"/>
</dbReference>
<evidence type="ECO:0000313" key="2">
    <source>
        <dbReference type="EMBL" id="OLV18207.1"/>
    </source>
</evidence>